<comment type="similarity">
    <text evidence="11">Belongs to the Thz kinase family.</text>
</comment>
<evidence type="ECO:0000256" key="11">
    <source>
        <dbReference type="HAMAP-Rule" id="MF_00228"/>
    </source>
</evidence>
<feature type="region of interest" description="Disordered" evidence="12">
    <location>
        <begin position="1"/>
        <end position="26"/>
    </location>
</feature>
<dbReference type="GO" id="GO:0000287">
    <property type="term" value="F:magnesium ion binding"/>
    <property type="evidence" value="ECO:0007669"/>
    <property type="project" value="UniProtKB-UniRule"/>
</dbReference>
<feature type="binding site" evidence="11">
    <location>
        <position position="148"/>
    </location>
    <ligand>
        <name>ATP</name>
        <dbReference type="ChEBI" id="CHEBI:30616"/>
    </ligand>
</feature>
<dbReference type="HAMAP" id="MF_00228">
    <property type="entry name" value="Thz_kinase"/>
    <property type="match status" value="1"/>
</dbReference>
<dbReference type="OrthoDB" id="8909021at2"/>
<dbReference type="NCBIfam" id="NF006830">
    <property type="entry name" value="PRK09355.1"/>
    <property type="match status" value="1"/>
</dbReference>
<comment type="function">
    <text evidence="11">Catalyzes the phosphorylation of the hydroxyl group of 4-methyl-5-beta-hydroxyethylthiazole (THZ).</text>
</comment>
<dbReference type="Proteomes" id="UP000238650">
    <property type="component" value="Unassembled WGS sequence"/>
</dbReference>
<evidence type="ECO:0000256" key="9">
    <source>
        <dbReference type="ARBA" id="ARBA00022842"/>
    </source>
</evidence>
<evidence type="ECO:0000313" key="14">
    <source>
        <dbReference type="Proteomes" id="UP000238650"/>
    </source>
</evidence>
<keyword evidence="10 11" id="KW-0784">Thiamine biosynthesis</keyword>
<evidence type="ECO:0000256" key="6">
    <source>
        <dbReference type="ARBA" id="ARBA00022741"/>
    </source>
</evidence>
<dbReference type="Gene3D" id="3.40.1190.20">
    <property type="match status" value="1"/>
</dbReference>
<organism evidence="13 14">
    <name type="scientific">Leucobacter massiliensis</name>
    <dbReference type="NCBI Taxonomy" id="1686285"/>
    <lineage>
        <taxon>Bacteria</taxon>
        <taxon>Bacillati</taxon>
        <taxon>Actinomycetota</taxon>
        <taxon>Actinomycetes</taxon>
        <taxon>Micrococcales</taxon>
        <taxon>Microbacteriaceae</taxon>
        <taxon>Leucobacter</taxon>
    </lineage>
</organism>
<evidence type="ECO:0000256" key="1">
    <source>
        <dbReference type="ARBA" id="ARBA00001771"/>
    </source>
</evidence>
<comment type="caution">
    <text evidence="13">The sequence shown here is derived from an EMBL/GenBank/DDBJ whole genome shotgun (WGS) entry which is preliminary data.</text>
</comment>
<feature type="binding site" evidence="11">
    <location>
        <position position="194"/>
    </location>
    <ligand>
        <name>ATP</name>
        <dbReference type="ChEBI" id="CHEBI:30616"/>
    </ligand>
</feature>
<dbReference type="GO" id="GO:0009229">
    <property type="term" value="P:thiamine diphosphate biosynthetic process"/>
    <property type="evidence" value="ECO:0007669"/>
    <property type="project" value="UniProtKB-UniRule"/>
</dbReference>
<comment type="catalytic activity">
    <reaction evidence="1 11">
        <text>5-(2-hydroxyethyl)-4-methylthiazole + ATP = 4-methyl-5-(2-phosphooxyethyl)-thiazole + ADP + H(+)</text>
        <dbReference type="Rhea" id="RHEA:24212"/>
        <dbReference type="ChEBI" id="CHEBI:15378"/>
        <dbReference type="ChEBI" id="CHEBI:17957"/>
        <dbReference type="ChEBI" id="CHEBI:30616"/>
        <dbReference type="ChEBI" id="CHEBI:58296"/>
        <dbReference type="ChEBI" id="CHEBI:456216"/>
        <dbReference type="EC" id="2.7.1.50"/>
    </reaction>
</comment>
<dbReference type="PRINTS" id="PR01099">
    <property type="entry name" value="HYETHTZKNASE"/>
</dbReference>
<dbReference type="UniPathway" id="UPA00060">
    <property type="reaction ID" value="UER00139"/>
</dbReference>
<dbReference type="CDD" id="cd01170">
    <property type="entry name" value="THZ_kinase"/>
    <property type="match status" value="1"/>
</dbReference>
<dbReference type="EMBL" id="MWZD01000012">
    <property type="protein sequence ID" value="PRI12490.1"/>
    <property type="molecule type" value="Genomic_DNA"/>
</dbReference>
<evidence type="ECO:0000256" key="8">
    <source>
        <dbReference type="ARBA" id="ARBA00022840"/>
    </source>
</evidence>
<dbReference type="Pfam" id="PF02110">
    <property type="entry name" value="HK"/>
    <property type="match status" value="1"/>
</dbReference>
<keyword evidence="9 11" id="KW-0460">Magnesium</keyword>
<dbReference type="GO" id="GO:0004417">
    <property type="term" value="F:hydroxyethylthiazole kinase activity"/>
    <property type="evidence" value="ECO:0007669"/>
    <property type="project" value="UniProtKB-UniRule"/>
</dbReference>
<evidence type="ECO:0000256" key="10">
    <source>
        <dbReference type="ARBA" id="ARBA00022977"/>
    </source>
</evidence>
<protein>
    <recommendedName>
        <fullName evidence="11">Hydroxyethylthiazole kinase</fullName>
        <ecNumber evidence="11">2.7.1.50</ecNumber>
    </recommendedName>
    <alternativeName>
        <fullName evidence="11">4-methyl-5-beta-hydroxyethylthiazole kinase</fullName>
        <shortName evidence="11">TH kinase</shortName>
        <shortName evidence="11">Thz kinase</shortName>
    </alternativeName>
</protein>
<keyword evidence="4 11" id="KW-0808">Transferase</keyword>
<keyword evidence="6 11" id="KW-0547">Nucleotide-binding</keyword>
<sequence>MSDPDFRTPEEAGRVSGTAEPPSGPPAAALAAAAAARLAELRLREPLTHSITNSVVTGFTANALLALGASPAMVDIAGEAGVFAGIADGVLLNLGTPAPEQRRAMREAVAGAARAGTPWVLDPVAVGALPVRTALAAELLAAGPAAVRGNASEILALAGRGGGGRGVDSADGPDAAREAALTLALAHDAVVAVSGPADLITDGASIVRVENGHPLLTRVTGGGCALGAVCAAFLGVRGDRPALEAVVAAHLVYGLAAERAAEGAAGPGSFAVRFIDALGALSPDEVSAGARLRVAAARTAGEGRA</sequence>
<keyword evidence="5 11" id="KW-0479">Metal-binding</keyword>
<keyword evidence="8 11" id="KW-0067">ATP-binding</keyword>
<evidence type="ECO:0000313" key="13">
    <source>
        <dbReference type="EMBL" id="PRI12490.1"/>
    </source>
</evidence>
<comment type="cofactor">
    <cofactor evidence="2 11">
        <name>Mg(2+)</name>
        <dbReference type="ChEBI" id="CHEBI:18420"/>
    </cofactor>
</comment>
<dbReference type="GO" id="GO:0009228">
    <property type="term" value="P:thiamine biosynthetic process"/>
    <property type="evidence" value="ECO:0007669"/>
    <property type="project" value="UniProtKB-KW"/>
</dbReference>
<evidence type="ECO:0000256" key="4">
    <source>
        <dbReference type="ARBA" id="ARBA00022679"/>
    </source>
</evidence>
<evidence type="ECO:0000256" key="5">
    <source>
        <dbReference type="ARBA" id="ARBA00022723"/>
    </source>
</evidence>
<keyword evidence="7 11" id="KW-0418">Kinase</keyword>
<evidence type="ECO:0000256" key="3">
    <source>
        <dbReference type="ARBA" id="ARBA00004868"/>
    </source>
</evidence>
<dbReference type="EC" id="2.7.1.50" evidence="11"/>
<evidence type="ECO:0000256" key="7">
    <source>
        <dbReference type="ARBA" id="ARBA00022777"/>
    </source>
</evidence>
<dbReference type="GO" id="GO:0005524">
    <property type="term" value="F:ATP binding"/>
    <property type="evidence" value="ECO:0007669"/>
    <property type="project" value="UniProtKB-UniRule"/>
</dbReference>
<dbReference type="AlphaFoldDB" id="A0A2S9QSC1"/>
<accession>A0A2S9QSC1</accession>
<feature type="binding site" evidence="11">
    <location>
        <position position="221"/>
    </location>
    <ligand>
        <name>substrate</name>
    </ligand>
</feature>
<dbReference type="InterPro" id="IPR000417">
    <property type="entry name" value="Hyethyz_kinase"/>
</dbReference>
<comment type="pathway">
    <text evidence="3 11">Cofactor biosynthesis; thiamine diphosphate biosynthesis; 4-methyl-5-(2-phosphoethyl)-thiazole from 5-(2-hydroxyethyl)-4-methylthiazole: step 1/1.</text>
</comment>
<gene>
    <name evidence="11" type="primary">thiM</name>
    <name evidence="13" type="ORF">B4915_01685</name>
</gene>
<reference evidence="13 14" key="1">
    <citation type="journal article" date="2017" name="New Microbes New Infect">
        <title>Genome sequence of 'Leucobacter massiliensis' sp. nov. isolated from human pharynx after travel to the 2014 Hajj.</title>
        <authorList>
            <person name="Leangapichart T."/>
            <person name="Gautret P."/>
            <person name="Nguyen T.T."/>
            <person name="Armstrong N."/>
            <person name="Rolain J.M."/>
        </authorList>
    </citation>
    <scope>NUCLEOTIDE SEQUENCE [LARGE SCALE GENOMIC DNA]</scope>
    <source>
        <strain evidence="13 14">122RC15</strain>
    </source>
</reference>
<dbReference type="InterPro" id="IPR029056">
    <property type="entry name" value="Ribokinase-like"/>
</dbReference>
<evidence type="ECO:0000256" key="2">
    <source>
        <dbReference type="ARBA" id="ARBA00001946"/>
    </source>
</evidence>
<name>A0A2S9QSC1_9MICO</name>
<feature type="compositionally biased region" description="Basic and acidic residues" evidence="12">
    <location>
        <begin position="1"/>
        <end position="13"/>
    </location>
</feature>
<feature type="binding site" evidence="11">
    <location>
        <position position="73"/>
    </location>
    <ligand>
        <name>substrate</name>
    </ligand>
</feature>
<evidence type="ECO:0000256" key="12">
    <source>
        <dbReference type="SAM" id="MobiDB-lite"/>
    </source>
</evidence>
<dbReference type="SUPFAM" id="SSF53613">
    <property type="entry name" value="Ribokinase-like"/>
    <property type="match status" value="1"/>
</dbReference>
<keyword evidence="14" id="KW-1185">Reference proteome</keyword>
<dbReference type="PIRSF" id="PIRSF000513">
    <property type="entry name" value="Thz_kinase"/>
    <property type="match status" value="1"/>
</dbReference>
<dbReference type="RefSeq" id="WP_105804195.1">
    <property type="nucleotide sequence ID" value="NZ_MWZD01000012.1"/>
</dbReference>
<proteinExistence type="inferred from homology"/>